<evidence type="ECO:0000313" key="2">
    <source>
        <dbReference type="EMBL" id="KIM26399.1"/>
    </source>
</evidence>
<dbReference type="InterPro" id="IPR003462">
    <property type="entry name" value="ODC_Mu_crystall"/>
</dbReference>
<gene>
    <name evidence="2" type="ORF">M408DRAFT_192776</name>
</gene>
<proteinExistence type="inferred from homology"/>
<comment type="similarity">
    <text evidence="1">Belongs to the ornithine cyclodeaminase/mu-crystallin family.</text>
</comment>
<name>A0A0C3B2I3_SERVB</name>
<dbReference type="InterPro" id="IPR023401">
    <property type="entry name" value="ODC_N"/>
</dbReference>
<dbReference type="PIRSF" id="PIRSF001439">
    <property type="entry name" value="CryM"/>
    <property type="match status" value="1"/>
</dbReference>
<reference evidence="2 3" key="1">
    <citation type="submission" date="2014-04" db="EMBL/GenBank/DDBJ databases">
        <authorList>
            <consortium name="DOE Joint Genome Institute"/>
            <person name="Kuo A."/>
            <person name="Zuccaro A."/>
            <person name="Kohler A."/>
            <person name="Nagy L.G."/>
            <person name="Floudas D."/>
            <person name="Copeland A."/>
            <person name="Barry K.W."/>
            <person name="Cichocki N."/>
            <person name="Veneault-Fourrey C."/>
            <person name="LaButti K."/>
            <person name="Lindquist E.A."/>
            <person name="Lipzen A."/>
            <person name="Lundell T."/>
            <person name="Morin E."/>
            <person name="Murat C."/>
            <person name="Sun H."/>
            <person name="Tunlid A."/>
            <person name="Henrissat B."/>
            <person name="Grigoriev I.V."/>
            <person name="Hibbett D.S."/>
            <person name="Martin F."/>
            <person name="Nordberg H.P."/>
            <person name="Cantor M.N."/>
            <person name="Hua S.X."/>
        </authorList>
    </citation>
    <scope>NUCLEOTIDE SEQUENCE [LARGE SCALE GENOMIC DNA]</scope>
    <source>
        <strain evidence="2 3">MAFF 305830</strain>
    </source>
</reference>
<dbReference type="SUPFAM" id="SSF51735">
    <property type="entry name" value="NAD(P)-binding Rossmann-fold domains"/>
    <property type="match status" value="1"/>
</dbReference>
<dbReference type="GO" id="GO:0005737">
    <property type="term" value="C:cytoplasm"/>
    <property type="evidence" value="ECO:0007669"/>
    <property type="project" value="TreeGrafter"/>
</dbReference>
<organism evidence="2 3">
    <name type="scientific">Serendipita vermifera MAFF 305830</name>
    <dbReference type="NCBI Taxonomy" id="933852"/>
    <lineage>
        <taxon>Eukaryota</taxon>
        <taxon>Fungi</taxon>
        <taxon>Dikarya</taxon>
        <taxon>Basidiomycota</taxon>
        <taxon>Agaricomycotina</taxon>
        <taxon>Agaricomycetes</taxon>
        <taxon>Sebacinales</taxon>
        <taxon>Serendipitaceae</taxon>
        <taxon>Serendipita</taxon>
    </lineage>
</organism>
<evidence type="ECO:0008006" key="4">
    <source>
        <dbReference type="Google" id="ProtNLM"/>
    </source>
</evidence>
<evidence type="ECO:0000313" key="3">
    <source>
        <dbReference type="Proteomes" id="UP000054097"/>
    </source>
</evidence>
<evidence type="ECO:0000256" key="1">
    <source>
        <dbReference type="ARBA" id="ARBA00008903"/>
    </source>
</evidence>
<protein>
    <recommendedName>
        <fullName evidence="4">Ornithine cyclodeaminase</fullName>
    </recommendedName>
</protein>
<keyword evidence="3" id="KW-1185">Reference proteome</keyword>
<dbReference type="PANTHER" id="PTHR13812">
    <property type="entry name" value="KETIMINE REDUCTASE MU-CRYSTALLIN"/>
    <property type="match status" value="1"/>
</dbReference>
<accession>A0A0C3B2I3</accession>
<reference evidence="3" key="2">
    <citation type="submission" date="2015-01" db="EMBL/GenBank/DDBJ databases">
        <title>Evolutionary Origins and Diversification of the Mycorrhizal Mutualists.</title>
        <authorList>
            <consortium name="DOE Joint Genome Institute"/>
            <consortium name="Mycorrhizal Genomics Consortium"/>
            <person name="Kohler A."/>
            <person name="Kuo A."/>
            <person name="Nagy L.G."/>
            <person name="Floudas D."/>
            <person name="Copeland A."/>
            <person name="Barry K.W."/>
            <person name="Cichocki N."/>
            <person name="Veneault-Fourrey C."/>
            <person name="LaButti K."/>
            <person name="Lindquist E.A."/>
            <person name="Lipzen A."/>
            <person name="Lundell T."/>
            <person name="Morin E."/>
            <person name="Murat C."/>
            <person name="Riley R."/>
            <person name="Ohm R."/>
            <person name="Sun H."/>
            <person name="Tunlid A."/>
            <person name="Henrissat B."/>
            <person name="Grigoriev I.V."/>
            <person name="Hibbett D.S."/>
            <person name="Martin F."/>
        </authorList>
    </citation>
    <scope>NUCLEOTIDE SEQUENCE [LARGE SCALE GENOMIC DNA]</scope>
    <source>
        <strain evidence="3">MAFF 305830</strain>
    </source>
</reference>
<dbReference type="OrthoDB" id="41492at2759"/>
<dbReference type="InterPro" id="IPR036291">
    <property type="entry name" value="NAD(P)-bd_dom_sf"/>
</dbReference>
<dbReference type="Proteomes" id="UP000054097">
    <property type="component" value="Unassembled WGS sequence"/>
</dbReference>
<dbReference type="STRING" id="933852.A0A0C3B2I3"/>
<dbReference type="AlphaFoldDB" id="A0A0C3B2I3"/>
<dbReference type="EMBL" id="KN824306">
    <property type="protein sequence ID" value="KIM26399.1"/>
    <property type="molecule type" value="Genomic_DNA"/>
</dbReference>
<dbReference type="Pfam" id="PF02423">
    <property type="entry name" value="OCD_Mu_crystall"/>
    <property type="match status" value="1"/>
</dbReference>
<dbReference type="HOGENOM" id="CLU_042088_0_0_1"/>
<dbReference type="PANTHER" id="PTHR13812:SF19">
    <property type="entry name" value="KETIMINE REDUCTASE MU-CRYSTALLIN"/>
    <property type="match status" value="1"/>
</dbReference>
<sequence>MSLRILSAANVEHLINKLSLNELICETGKVFHLLSHEALSISNPLRSTVGLDAGGRLLTMAASVKQLGTSVKLVGIVPESRQPGLAATTVFLDGSSGVPRCILNARHLTALRTAAGSLLATRLLLLGARPPVTLALFGSGLQAQYHAELFLASFQSIRNCYILCRDRSSRSAQTLSARLNSRADPERQVVTTLVSEQDEDRISRILEADILCFATPSTVPLVDSSWVRPGAHVVLVGSYTPAMREVPAELIKRASKIVVDSREHALAEAGELSSTAADDLMELGKLVSAEGDGIAEEVAIAQKGNITIFKSVGLAIQDVMIASLLTRQAEALSVGTVIEEFD</sequence>
<dbReference type="Gene3D" id="3.40.50.720">
    <property type="entry name" value="NAD(P)-binding Rossmann-like Domain"/>
    <property type="match status" value="1"/>
</dbReference>
<dbReference type="Gene3D" id="3.30.1780.10">
    <property type="entry name" value="ornithine cyclodeaminase, domain 1"/>
    <property type="match status" value="1"/>
</dbReference>